<dbReference type="EMBL" id="BTRK01000003">
    <property type="protein sequence ID" value="GMR43803.1"/>
    <property type="molecule type" value="Genomic_DNA"/>
</dbReference>
<organism evidence="1 2">
    <name type="scientific">Pristionchus mayeri</name>
    <dbReference type="NCBI Taxonomy" id="1317129"/>
    <lineage>
        <taxon>Eukaryota</taxon>
        <taxon>Metazoa</taxon>
        <taxon>Ecdysozoa</taxon>
        <taxon>Nematoda</taxon>
        <taxon>Chromadorea</taxon>
        <taxon>Rhabditida</taxon>
        <taxon>Rhabditina</taxon>
        <taxon>Diplogasteromorpha</taxon>
        <taxon>Diplogasteroidea</taxon>
        <taxon>Neodiplogasteridae</taxon>
        <taxon>Pristionchus</taxon>
    </lineage>
</organism>
<keyword evidence="2" id="KW-1185">Reference proteome</keyword>
<proteinExistence type="predicted"/>
<sequence length="104" mass="11394">DASFVVSACEISNISVIRTGDGTIRRLTDLAVANVPCVYSKCEAYPKTAHGYVQHLEKHHKSTLTANGIFLMCSCGLKVRSNGDRVHGKQCGGRSYTLHRIDEE</sequence>
<feature type="non-terminal residue" evidence="1">
    <location>
        <position position="1"/>
    </location>
</feature>
<evidence type="ECO:0000313" key="1">
    <source>
        <dbReference type="EMBL" id="GMR43803.1"/>
    </source>
</evidence>
<gene>
    <name evidence="1" type="ORF">PMAYCL1PPCAC_13998</name>
</gene>
<dbReference type="Proteomes" id="UP001328107">
    <property type="component" value="Unassembled WGS sequence"/>
</dbReference>
<dbReference type="AlphaFoldDB" id="A0AAN5CA77"/>
<reference evidence="2" key="1">
    <citation type="submission" date="2022-10" db="EMBL/GenBank/DDBJ databases">
        <title>Genome assembly of Pristionchus species.</title>
        <authorList>
            <person name="Yoshida K."/>
            <person name="Sommer R.J."/>
        </authorList>
    </citation>
    <scope>NUCLEOTIDE SEQUENCE [LARGE SCALE GENOMIC DNA]</scope>
    <source>
        <strain evidence="2">RS5460</strain>
    </source>
</reference>
<evidence type="ECO:0000313" key="2">
    <source>
        <dbReference type="Proteomes" id="UP001328107"/>
    </source>
</evidence>
<accession>A0AAN5CA77</accession>
<protein>
    <submittedName>
        <fullName evidence="1">Uncharacterized protein</fullName>
    </submittedName>
</protein>
<comment type="caution">
    <text evidence="1">The sequence shown here is derived from an EMBL/GenBank/DDBJ whole genome shotgun (WGS) entry which is preliminary data.</text>
</comment>
<name>A0AAN5CA77_9BILA</name>